<dbReference type="InterPro" id="IPR013249">
    <property type="entry name" value="RNA_pol_sigma70_r4_t2"/>
</dbReference>
<dbReference type="GO" id="GO:0016987">
    <property type="term" value="F:sigma factor activity"/>
    <property type="evidence" value="ECO:0007669"/>
    <property type="project" value="UniProtKB-KW"/>
</dbReference>
<evidence type="ECO:0000256" key="2">
    <source>
        <dbReference type="ARBA" id="ARBA00023015"/>
    </source>
</evidence>
<accession>A0A9X2HGY4</accession>
<evidence type="ECO:0000313" key="9">
    <source>
        <dbReference type="EMBL" id="MCP3730613.1"/>
    </source>
</evidence>
<evidence type="ECO:0000259" key="8">
    <source>
        <dbReference type="Pfam" id="PF08281"/>
    </source>
</evidence>
<dbReference type="PANTHER" id="PTHR43133:SF63">
    <property type="entry name" value="RNA POLYMERASE SIGMA FACTOR FECI-RELATED"/>
    <property type="match status" value="1"/>
</dbReference>
<protein>
    <recommendedName>
        <fullName evidence="6">RNA polymerase sigma factor</fullName>
    </recommendedName>
</protein>
<dbReference type="InterPro" id="IPR000838">
    <property type="entry name" value="RNA_pol_sigma70_ECF_CS"/>
</dbReference>
<keyword evidence="10" id="KW-1185">Reference proteome</keyword>
<dbReference type="Gene3D" id="1.10.10.10">
    <property type="entry name" value="Winged helix-like DNA-binding domain superfamily/Winged helix DNA-binding domain"/>
    <property type="match status" value="1"/>
</dbReference>
<sequence length="261" mass="29099">MNLLSHECRRTDCGCEPDSRRMRRRLALRQMRGKRDAKGTTDVALEGNSMSPTIMAFLENETALKRFLGRMLPTESDVEDIAQETCIRAYAAAETQTVLMPKAFLFRIAKNLALNERSRMWNTTTTFVGDSAELDDLGADDGDVSGEDRLDSHRKLNLLEEAIAQLPAQCRRVFQLRKIEELSHKEIAAQMGISVSTVEKHIATGLVRCKKYLADRGYEVGGPSRAQSGAHAVPTLQCRNDGASFVDHVPMGYHKQVAQAF</sequence>
<dbReference type="InterPro" id="IPR039425">
    <property type="entry name" value="RNA_pol_sigma-70-like"/>
</dbReference>
<dbReference type="PROSITE" id="PS01063">
    <property type="entry name" value="SIGMA70_ECF"/>
    <property type="match status" value="1"/>
</dbReference>
<dbReference type="InterPro" id="IPR036388">
    <property type="entry name" value="WH-like_DNA-bd_sf"/>
</dbReference>
<dbReference type="CDD" id="cd06171">
    <property type="entry name" value="Sigma70_r4"/>
    <property type="match status" value="1"/>
</dbReference>
<dbReference type="NCBIfam" id="TIGR02937">
    <property type="entry name" value="sigma70-ECF"/>
    <property type="match status" value="1"/>
</dbReference>
<dbReference type="RefSeq" id="WP_254292737.1">
    <property type="nucleotide sequence ID" value="NZ_JAMLDX010000005.1"/>
</dbReference>
<evidence type="ECO:0000256" key="4">
    <source>
        <dbReference type="ARBA" id="ARBA00023125"/>
    </source>
</evidence>
<evidence type="ECO:0000256" key="6">
    <source>
        <dbReference type="RuleBase" id="RU000716"/>
    </source>
</evidence>
<dbReference type="InterPro" id="IPR007627">
    <property type="entry name" value="RNA_pol_sigma70_r2"/>
</dbReference>
<dbReference type="GO" id="GO:0006352">
    <property type="term" value="P:DNA-templated transcription initiation"/>
    <property type="evidence" value="ECO:0007669"/>
    <property type="project" value="InterPro"/>
</dbReference>
<comment type="similarity">
    <text evidence="1 6">Belongs to the sigma-70 factor family. ECF subfamily.</text>
</comment>
<dbReference type="SUPFAM" id="SSF88659">
    <property type="entry name" value="Sigma3 and sigma4 domains of RNA polymerase sigma factors"/>
    <property type="match status" value="1"/>
</dbReference>
<dbReference type="InterPro" id="IPR013324">
    <property type="entry name" value="RNA_pol_sigma_r3/r4-like"/>
</dbReference>
<dbReference type="Pfam" id="PF08281">
    <property type="entry name" value="Sigma70_r4_2"/>
    <property type="match status" value="1"/>
</dbReference>
<comment type="caution">
    <text evidence="9">The sequence shown here is derived from an EMBL/GenBank/DDBJ whole genome shotgun (WGS) entry which is preliminary data.</text>
</comment>
<gene>
    <name evidence="9" type="ORF">M9978_09255</name>
</gene>
<evidence type="ECO:0000256" key="3">
    <source>
        <dbReference type="ARBA" id="ARBA00023082"/>
    </source>
</evidence>
<feature type="domain" description="RNA polymerase sigma factor 70 region 4 type 2" evidence="8">
    <location>
        <begin position="157"/>
        <end position="209"/>
    </location>
</feature>
<feature type="domain" description="RNA polymerase sigma-70 region 2" evidence="7">
    <location>
        <begin position="59"/>
        <end position="119"/>
    </location>
</feature>
<dbReference type="SUPFAM" id="SSF88946">
    <property type="entry name" value="Sigma2 domain of RNA polymerase sigma factors"/>
    <property type="match status" value="1"/>
</dbReference>
<keyword evidence="3 6" id="KW-0731">Sigma factor</keyword>
<dbReference type="EMBL" id="JAMLDX010000005">
    <property type="protein sequence ID" value="MCP3730613.1"/>
    <property type="molecule type" value="Genomic_DNA"/>
</dbReference>
<keyword evidence="2 6" id="KW-0805">Transcription regulation</keyword>
<name>A0A9X2HGY4_9SPHN</name>
<dbReference type="Proteomes" id="UP001139451">
    <property type="component" value="Unassembled WGS sequence"/>
</dbReference>
<evidence type="ECO:0000256" key="1">
    <source>
        <dbReference type="ARBA" id="ARBA00010641"/>
    </source>
</evidence>
<dbReference type="InterPro" id="IPR014284">
    <property type="entry name" value="RNA_pol_sigma-70_dom"/>
</dbReference>
<dbReference type="Pfam" id="PF04542">
    <property type="entry name" value="Sigma70_r2"/>
    <property type="match status" value="1"/>
</dbReference>
<evidence type="ECO:0000256" key="5">
    <source>
        <dbReference type="ARBA" id="ARBA00023163"/>
    </source>
</evidence>
<dbReference type="Gene3D" id="1.10.1740.10">
    <property type="match status" value="1"/>
</dbReference>
<dbReference type="PANTHER" id="PTHR43133">
    <property type="entry name" value="RNA POLYMERASE ECF-TYPE SIGMA FACTO"/>
    <property type="match status" value="1"/>
</dbReference>
<keyword evidence="4 6" id="KW-0238">DNA-binding</keyword>
<organism evidence="9 10">
    <name type="scientific">Sphingomonas tagetis</name>
    <dbReference type="NCBI Taxonomy" id="2949092"/>
    <lineage>
        <taxon>Bacteria</taxon>
        <taxon>Pseudomonadati</taxon>
        <taxon>Pseudomonadota</taxon>
        <taxon>Alphaproteobacteria</taxon>
        <taxon>Sphingomonadales</taxon>
        <taxon>Sphingomonadaceae</taxon>
        <taxon>Sphingomonas</taxon>
    </lineage>
</organism>
<proteinExistence type="inferred from homology"/>
<reference evidence="9" key="1">
    <citation type="submission" date="2022-05" db="EMBL/GenBank/DDBJ databases">
        <title>Sphingomonas sp. strain MG17 Genome sequencing and assembly.</title>
        <authorList>
            <person name="Kim I."/>
        </authorList>
    </citation>
    <scope>NUCLEOTIDE SEQUENCE</scope>
    <source>
        <strain evidence="9">MG17</strain>
    </source>
</reference>
<dbReference type="GO" id="GO:0003677">
    <property type="term" value="F:DNA binding"/>
    <property type="evidence" value="ECO:0007669"/>
    <property type="project" value="UniProtKB-KW"/>
</dbReference>
<dbReference type="AlphaFoldDB" id="A0A9X2HGY4"/>
<evidence type="ECO:0000259" key="7">
    <source>
        <dbReference type="Pfam" id="PF04542"/>
    </source>
</evidence>
<keyword evidence="5 6" id="KW-0804">Transcription</keyword>
<evidence type="ECO:0000313" key="10">
    <source>
        <dbReference type="Proteomes" id="UP001139451"/>
    </source>
</evidence>
<dbReference type="InterPro" id="IPR013325">
    <property type="entry name" value="RNA_pol_sigma_r2"/>
</dbReference>